<dbReference type="Proteomes" id="UP000184073">
    <property type="component" value="Unassembled WGS sequence"/>
</dbReference>
<reference evidence="4" key="1">
    <citation type="journal article" date="2017" name="Genome Biol.">
        <title>Comparative genomics reveals high biological diversity and specific adaptations in the industrially and medically important fungal genus Aspergillus.</title>
        <authorList>
            <person name="de Vries R.P."/>
            <person name="Riley R."/>
            <person name="Wiebenga A."/>
            <person name="Aguilar-Osorio G."/>
            <person name="Amillis S."/>
            <person name="Uchima C.A."/>
            <person name="Anderluh G."/>
            <person name="Asadollahi M."/>
            <person name="Askin M."/>
            <person name="Barry K."/>
            <person name="Battaglia E."/>
            <person name="Bayram O."/>
            <person name="Benocci T."/>
            <person name="Braus-Stromeyer S.A."/>
            <person name="Caldana C."/>
            <person name="Canovas D."/>
            <person name="Cerqueira G.C."/>
            <person name="Chen F."/>
            <person name="Chen W."/>
            <person name="Choi C."/>
            <person name="Clum A."/>
            <person name="Dos Santos R.A."/>
            <person name="Damasio A.R."/>
            <person name="Diallinas G."/>
            <person name="Emri T."/>
            <person name="Fekete E."/>
            <person name="Flipphi M."/>
            <person name="Freyberg S."/>
            <person name="Gallo A."/>
            <person name="Gournas C."/>
            <person name="Habgood R."/>
            <person name="Hainaut M."/>
            <person name="Harispe M.L."/>
            <person name="Henrissat B."/>
            <person name="Hilden K.S."/>
            <person name="Hope R."/>
            <person name="Hossain A."/>
            <person name="Karabika E."/>
            <person name="Karaffa L."/>
            <person name="Karanyi Z."/>
            <person name="Krasevec N."/>
            <person name="Kuo A."/>
            <person name="Kusch H."/>
            <person name="LaButti K."/>
            <person name="Lagendijk E.L."/>
            <person name="Lapidus A."/>
            <person name="Levasseur A."/>
            <person name="Lindquist E."/>
            <person name="Lipzen A."/>
            <person name="Logrieco A.F."/>
            <person name="MacCabe A."/>
            <person name="Maekelae M.R."/>
            <person name="Malavazi I."/>
            <person name="Melin P."/>
            <person name="Meyer V."/>
            <person name="Mielnichuk N."/>
            <person name="Miskei M."/>
            <person name="Molnar A.P."/>
            <person name="Mule G."/>
            <person name="Ngan C.Y."/>
            <person name="Orejas M."/>
            <person name="Orosz E."/>
            <person name="Ouedraogo J.P."/>
            <person name="Overkamp K.M."/>
            <person name="Park H.-S."/>
            <person name="Perrone G."/>
            <person name="Piumi F."/>
            <person name="Punt P.J."/>
            <person name="Ram A.F."/>
            <person name="Ramon A."/>
            <person name="Rauscher S."/>
            <person name="Record E."/>
            <person name="Riano-Pachon D.M."/>
            <person name="Robert V."/>
            <person name="Roehrig J."/>
            <person name="Ruller R."/>
            <person name="Salamov A."/>
            <person name="Salih N.S."/>
            <person name="Samson R.A."/>
            <person name="Sandor E."/>
            <person name="Sanguinetti M."/>
            <person name="Schuetze T."/>
            <person name="Sepcic K."/>
            <person name="Shelest E."/>
            <person name="Sherlock G."/>
            <person name="Sophianopoulou V."/>
            <person name="Squina F.M."/>
            <person name="Sun H."/>
            <person name="Susca A."/>
            <person name="Todd R.B."/>
            <person name="Tsang A."/>
            <person name="Unkles S.E."/>
            <person name="van de Wiele N."/>
            <person name="van Rossen-Uffink D."/>
            <person name="Oliveira J.V."/>
            <person name="Vesth T.C."/>
            <person name="Visser J."/>
            <person name="Yu J.-H."/>
            <person name="Zhou M."/>
            <person name="Andersen M.R."/>
            <person name="Archer D.B."/>
            <person name="Baker S.E."/>
            <person name="Benoit I."/>
            <person name="Brakhage A.A."/>
            <person name="Braus G.H."/>
            <person name="Fischer R."/>
            <person name="Frisvad J.C."/>
            <person name="Goldman G.H."/>
            <person name="Houbraken J."/>
            <person name="Oakley B."/>
            <person name="Pocsi I."/>
            <person name="Scazzocchio C."/>
            <person name="Seiboth B."/>
            <person name="vanKuyk P.A."/>
            <person name="Wortman J."/>
            <person name="Dyer P.S."/>
            <person name="Grigoriev I.V."/>
        </authorList>
    </citation>
    <scope>NUCLEOTIDE SEQUENCE [LARGE SCALE GENOMIC DNA]</scope>
    <source>
        <strain evidence="4">CBS 583.65</strain>
    </source>
</reference>
<dbReference type="GO" id="GO:0030170">
    <property type="term" value="F:pyridoxal phosphate binding"/>
    <property type="evidence" value="ECO:0007669"/>
    <property type="project" value="InterPro"/>
</dbReference>
<accession>A0A1L9PGV4</accession>
<feature type="compositionally biased region" description="Low complexity" evidence="1">
    <location>
        <begin position="25"/>
        <end position="38"/>
    </location>
</feature>
<keyword evidence="4" id="KW-1185">Reference proteome</keyword>
<dbReference type="InterPro" id="IPR011037">
    <property type="entry name" value="Pyrv_Knase-like_insert_dom_sf"/>
</dbReference>
<evidence type="ECO:0000256" key="1">
    <source>
        <dbReference type="SAM" id="MobiDB-lite"/>
    </source>
</evidence>
<dbReference type="Gene3D" id="2.40.33.20">
    <property type="entry name" value="PK beta-barrel domain-like"/>
    <property type="match status" value="1"/>
</dbReference>
<name>A0A1L9PGV4_ASPVE</name>
<evidence type="ECO:0000259" key="2">
    <source>
        <dbReference type="PROSITE" id="PS51340"/>
    </source>
</evidence>
<dbReference type="PANTHER" id="PTHR36930">
    <property type="entry name" value="METAL-SULFUR CLUSTER BIOSYNTHESIS PROTEINS YUAD-RELATED"/>
    <property type="match status" value="1"/>
</dbReference>
<dbReference type="SUPFAM" id="SSF50800">
    <property type="entry name" value="PK beta-barrel domain-like"/>
    <property type="match status" value="1"/>
</dbReference>
<feature type="compositionally biased region" description="Low complexity" evidence="1">
    <location>
        <begin position="1"/>
        <end position="16"/>
    </location>
</feature>
<gene>
    <name evidence="3" type="ORF">ASPVEDRAFT_40290</name>
</gene>
<dbReference type="PANTHER" id="PTHR36930:SF1">
    <property type="entry name" value="MOSC DOMAIN-CONTAINING PROTEIN"/>
    <property type="match status" value="1"/>
</dbReference>
<dbReference type="Pfam" id="PF03473">
    <property type="entry name" value="MOSC"/>
    <property type="match status" value="1"/>
</dbReference>
<protein>
    <recommendedName>
        <fullName evidence="2">MOSC domain-containing protein</fullName>
    </recommendedName>
</protein>
<dbReference type="AlphaFoldDB" id="A0A1L9PGV4"/>
<organism evidence="3 4">
    <name type="scientific">Aspergillus versicolor CBS 583.65</name>
    <dbReference type="NCBI Taxonomy" id="1036611"/>
    <lineage>
        <taxon>Eukaryota</taxon>
        <taxon>Fungi</taxon>
        <taxon>Dikarya</taxon>
        <taxon>Ascomycota</taxon>
        <taxon>Pezizomycotina</taxon>
        <taxon>Eurotiomycetes</taxon>
        <taxon>Eurotiomycetidae</taxon>
        <taxon>Eurotiales</taxon>
        <taxon>Aspergillaceae</taxon>
        <taxon>Aspergillus</taxon>
        <taxon>Aspergillus subgen. Nidulantes</taxon>
    </lineage>
</organism>
<sequence length="197" mass="20564">MATTTVTSTKTTLSTTQPNQPRVLSVGKSSSHSNSKFPVPSITLVPGLGVQGDCHAGRSVQHQALRQSNPDAPNLRQVHVIPVESLRQVSAKVGGKALSPGDIGENITTEGIDLATLSRGTEVHFVGPGDATNNAVIVLTGLRDPGPGIDKVRPGLKNHFVRRLAGVMATVKQGGSIRPGMRIDVVKPARADPLVVV</sequence>
<dbReference type="OrthoDB" id="14384at2759"/>
<dbReference type="InterPro" id="IPR005302">
    <property type="entry name" value="MoCF_Sase_C"/>
</dbReference>
<dbReference type="InterPro" id="IPR052716">
    <property type="entry name" value="MOSC_domain"/>
</dbReference>
<dbReference type="RefSeq" id="XP_040666519.1">
    <property type="nucleotide sequence ID" value="XM_040812119.1"/>
</dbReference>
<proteinExistence type="predicted"/>
<evidence type="ECO:0000313" key="3">
    <source>
        <dbReference type="EMBL" id="OJJ00757.1"/>
    </source>
</evidence>
<dbReference type="STRING" id="1036611.A0A1L9PGV4"/>
<dbReference type="GO" id="GO:0003824">
    <property type="term" value="F:catalytic activity"/>
    <property type="evidence" value="ECO:0007669"/>
    <property type="project" value="InterPro"/>
</dbReference>
<evidence type="ECO:0000313" key="4">
    <source>
        <dbReference type="Proteomes" id="UP000184073"/>
    </source>
</evidence>
<dbReference type="EMBL" id="KV878127">
    <property type="protein sequence ID" value="OJJ00757.1"/>
    <property type="molecule type" value="Genomic_DNA"/>
</dbReference>
<dbReference type="PROSITE" id="PS51340">
    <property type="entry name" value="MOSC"/>
    <property type="match status" value="1"/>
</dbReference>
<dbReference type="GeneID" id="63727630"/>
<feature type="domain" description="MOSC" evidence="2">
    <location>
        <begin position="37"/>
        <end position="186"/>
    </location>
</feature>
<dbReference type="VEuPathDB" id="FungiDB:ASPVEDRAFT_40290"/>
<dbReference type="GO" id="GO:0030151">
    <property type="term" value="F:molybdenum ion binding"/>
    <property type="evidence" value="ECO:0007669"/>
    <property type="project" value="InterPro"/>
</dbReference>
<feature type="region of interest" description="Disordered" evidence="1">
    <location>
        <begin position="1"/>
        <end position="38"/>
    </location>
</feature>